<feature type="transmembrane region" description="Helical" evidence="1">
    <location>
        <begin position="146"/>
        <end position="167"/>
    </location>
</feature>
<proteinExistence type="predicted"/>
<evidence type="ECO:0008006" key="4">
    <source>
        <dbReference type="Google" id="ProtNLM"/>
    </source>
</evidence>
<accession>A0AAV4K429</accession>
<comment type="caution">
    <text evidence="2">The sequence shown here is derived from an EMBL/GenBank/DDBJ whole genome shotgun (WGS) entry which is preliminary data.</text>
</comment>
<evidence type="ECO:0000313" key="2">
    <source>
        <dbReference type="EMBL" id="GFS27957.1"/>
    </source>
</evidence>
<protein>
    <recommendedName>
        <fullName evidence="4">G-protein coupled receptors family 1 profile domain-containing protein</fullName>
    </recommendedName>
</protein>
<dbReference type="Proteomes" id="UP000762676">
    <property type="component" value="Unassembled WGS sequence"/>
</dbReference>
<dbReference type="EMBL" id="BMAT01010587">
    <property type="protein sequence ID" value="GFS27957.1"/>
    <property type="molecule type" value="Genomic_DNA"/>
</dbReference>
<feature type="transmembrane region" description="Helical" evidence="1">
    <location>
        <begin position="56"/>
        <end position="85"/>
    </location>
</feature>
<organism evidence="2 3">
    <name type="scientific">Elysia marginata</name>
    <dbReference type="NCBI Taxonomy" id="1093978"/>
    <lineage>
        <taxon>Eukaryota</taxon>
        <taxon>Metazoa</taxon>
        <taxon>Spiralia</taxon>
        <taxon>Lophotrochozoa</taxon>
        <taxon>Mollusca</taxon>
        <taxon>Gastropoda</taxon>
        <taxon>Heterobranchia</taxon>
        <taxon>Euthyneura</taxon>
        <taxon>Panpulmonata</taxon>
        <taxon>Sacoglossa</taxon>
        <taxon>Placobranchoidea</taxon>
        <taxon>Plakobranchidae</taxon>
        <taxon>Elysia</taxon>
    </lineage>
</organism>
<sequence length="344" mass="38596">MVNARKKSHGSRQAKHNVLVLQAFADILIGLSPFNQRFHDVFESSSRKKLACWQGILGHIYVFYLTPFIHAASMILLTAESYLFWRTQGQYSHGQPQRTWLSQRYLFAGILPWCSGVLIILPLVLIGFDFNNCSVQNYSLFRVQSFHWVSVILPGILAFLTASTYLMSPMPLEKQLFGSPRTSLSDDSPTIEPACLAYGLPKYRKSVHTNPAITKVTFENVDNTSKNASQANMSDSNFTNCTIRDSDEMFTSVDGHGRSGFPSHTEQLPTTALEKRTRLIAAILFCACSMPTSILDLMSLSDSSDSGSIHVLDSSQVPGVNQFLYRFHILRSLFSSLVWAKEYL</sequence>
<keyword evidence="3" id="KW-1185">Reference proteome</keyword>
<keyword evidence="1" id="KW-0812">Transmembrane</keyword>
<keyword evidence="1" id="KW-1133">Transmembrane helix</keyword>
<gene>
    <name evidence="2" type="ORF">ElyMa_005321200</name>
</gene>
<keyword evidence="1" id="KW-0472">Membrane</keyword>
<name>A0AAV4K429_9GAST</name>
<dbReference type="AlphaFoldDB" id="A0AAV4K429"/>
<evidence type="ECO:0000256" key="1">
    <source>
        <dbReference type="SAM" id="Phobius"/>
    </source>
</evidence>
<feature type="transmembrane region" description="Helical" evidence="1">
    <location>
        <begin position="105"/>
        <end position="126"/>
    </location>
</feature>
<reference evidence="2 3" key="1">
    <citation type="journal article" date="2021" name="Elife">
        <title>Chloroplast acquisition without the gene transfer in kleptoplastic sea slugs, Plakobranchus ocellatus.</title>
        <authorList>
            <person name="Maeda T."/>
            <person name="Takahashi S."/>
            <person name="Yoshida T."/>
            <person name="Shimamura S."/>
            <person name="Takaki Y."/>
            <person name="Nagai Y."/>
            <person name="Toyoda A."/>
            <person name="Suzuki Y."/>
            <person name="Arimoto A."/>
            <person name="Ishii H."/>
            <person name="Satoh N."/>
            <person name="Nishiyama T."/>
            <person name="Hasebe M."/>
            <person name="Maruyama T."/>
            <person name="Minagawa J."/>
            <person name="Obokata J."/>
            <person name="Shigenobu S."/>
        </authorList>
    </citation>
    <scope>NUCLEOTIDE SEQUENCE [LARGE SCALE GENOMIC DNA]</scope>
</reference>
<evidence type="ECO:0000313" key="3">
    <source>
        <dbReference type="Proteomes" id="UP000762676"/>
    </source>
</evidence>